<evidence type="ECO:0000313" key="4">
    <source>
        <dbReference type="Proteomes" id="UP000238634"/>
    </source>
</evidence>
<keyword evidence="2" id="KW-0812">Transmembrane</keyword>
<keyword evidence="2" id="KW-0472">Membrane</keyword>
<reference evidence="3 4" key="2">
    <citation type="submission" date="2018-03" db="EMBL/GenBank/DDBJ databases">
        <title>The ancient ancestry and fast evolution of plastids.</title>
        <authorList>
            <person name="Moore K.R."/>
            <person name="Magnabosco C."/>
            <person name="Momper L."/>
            <person name="Gold D.A."/>
            <person name="Bosak T."/>
            <person name="Fournier G.P."/>
        </authorList>
    </citation>
    <scope>NUCLEOTIDE SEQUENCE [LARGE SCALE GENOMIC DNA]</scope>
    <source>
        <strain evidence="3 4">ULC007</strain>
    </source>
</reference>
<accession>A0A2T1DFR9</accession>
<dbReference type="RefSeq" id="WP_073071405.1">
    <property type="nucleotide sequence ID" value="NZ_MPPI01000011.1"/>
</dbReference>
<protein>
    <submittedName>
        <fullName evidence="3">Uncharacterized protein</fullName>
    </submittedName>
</protein>
<dbReference type="AlphaFoldDB" id="A0A2T1DFR9"/>
<feature type="transmembrane region" description="Helical" evidence="2">
    <location>
        <begin position="26"/>
        <end position="48"/>
    </location>
</feature>
<sequence length="377" mass="41215">MNQPIASESALSAFLHNLPDTLRQPFSLAVIGSVGAHLFFFLWLPLFTTEEAKPDNQRVVRLLNSSNSPPQSQVATSQLGLPPIPKTPTSTVKIPLGQLTPPIPPDSSLYKFQDPIGPFTSPIVPPAPPVFRFPQPTNLFSPPPIPQNFNRIPNSPRSPSSVLGPIPIQNSPTQNATTTPPPPLNINGQTDRNVRPLTPGVTVNSPTQPTNPATPQNQTAAPTATVRPELLAENQRLRDKFTFKSPGATPNEVDSKNLDNYISWYKANVTDRGIQESPVEKRIVVADIPYNSSFNLTEKVEPAYIHVLVAPDGNIVTRELAVTGRTGYGILDDLAVREVFQRVTSAQKEGTLKPTGDDKDKYVIYIYKVTFKIDRAA</sequence>
<evidence type="ECO:0000313" key="3">
    <source>
        <dbReference type="EMBL" id="PSB19315.1"/>
    </source>
</evidence>
<reference evidence="3 4" key="1">
    <citation type="submission" date="2018-02" db="EMBL/GenBank/DDBJ databases">
        <authorList>
            <person name="Cohen D.B."/>
            <person name="Kent A.D."/>
        </authorList>
    </citation>
    <scope>NUCLEOTIDE SEQUENCE [LARGE SCALE GENOMIC DNA]</scope>
    <source>
        <strain evidence="3 4">ULC007</strain>
    </source>
</reference>
<gene>
    <name evidence="3" type="ORF">C7B65_12165</name>
</gene>
<keyword evidence="2" id="KW-1133">Transmembrane helix</keyword>
<name>A0A2T1DFR9_9CYAN</name>
<dbReference type="EMBL" id="PVWG01000011">
    <property type="protein sequence ID" value="PSB19315.1"/>
    <property type="molecule type" value="Genomic_DNA"/>
</dbReference>
<feature type="compositionally biased region" description="Low complexity" evidence="1">
    <location>
        <begin position="152"/>
        <end position="161"/>
    </location>
</feature>
<evidence type="ECO:0000256" key="1">
    <source>
        <dbReference type="SAM" id="MobiDB-lite"/>
    </source>
</evidence>
<feature type="region of interest" description="Disordered" evidence="1">
    <location>
        <begin position="152"/>
        <end position="223"/>
    </location>
</feature>
<dbReference type="OrthoDB" id="528617at2"/>
<comment type="caution">
    <text evidence="3">The sequence shown here is derived from an EMBL/GenBank/DDBJ whole genome shotgun (WGS) entry which is preliminary data.</text>
</comment>
<keyword evidence="4" id="KW-1185">Reference proteome</keyword>
<proteinExistence type="predicted"/>
<dbReference type="Proteomes" id="UP000238634">
    <property type="component" value="Unassembled WGS sequence"/>
</dbReference>
<organism evidence="3 4">
    <name type="scientific">Phormidesmis priestleyi ULC007</name>
    <dbReference type="NCBI Taxonomy" id="1920490"/>
    <lineage>
        <taxon>Bacteria</taxon>
        <taxon>Bacillati</taxon>
        <taxon>Cyanobacteriota</taxon>
        <taxon>Cyanophyceae</taxon>
        <taxon>Leptolyngbyales</taxon>
        <taxon>Leptolyngbyaceae</taxon>
        <taxon>Phormidesmis</taxon>
    </lineage>
</organism>
<evidence type="ECO:0000256" key="2">
    <source>
        <dbReference type="SAM" id="Phobius"/>
    </source>
</evidence>
<feature type="compositionally biased region" description="Low complexity" evidence="1">
    <location>
        <begin position="206"/>
        <end position="223"/>
    </location>
</feature>